<gene>
    <name evidence="4" type="ORF">V6M85_00950</name>
</gene>
<keyword evidence="2 4" id="KW-0560">Oxidoreductase</keyword>
<organism evidence="4 5">
    <name type="scientific">Sulfolobus tengchongensis</name>
    <dbReference type="NCBI Taxonomy" id="207809"/>
    <lineage>
        <taxon>Archaea</taxon>
        <taxon>Thermoproteota</taxon>
        <taxon>Thermoprotei</taxon>
        <taxon>Sulfolobales</taxon>
        <taxon>Sulfolobaceae</taxon>
        <taxon>Sulfolobus</taxon>
    </lineage>
</organism>
<evidence type="ECO:0000313" key="4">
    <source>
        <dbReference type="EMBL" id="WWQ60679.1"/>
    </source>
</evidence>
<evidence type="ECO:0000256" key="2">
    <source>
        <dbReference type="ARBA" id="ARBA00023002"/>
    </source>
</evidence>
<dbReference type="InterPro" id="IPR002347">
    <property type="entry name" value="SDR_fam"/>
</dbReference>
<accession>A0AAX4L148</accession>
<dbReference type="PRINTS" id="PR00080">
    <property type="entry name" value="SDRFAMILY"/>
</dbReference>
<comment type="similarity">
    <text evidence="1 3">Belongs to the short-chain dehydrogenases/reductases (SDR) family.</text>
</comment>
<evidence type="ECO:0000256" key="3">
    <source>
        <dbReference type="RuleBase" id="RU000363"/>
    </source>
</evidence>
<name>A0AAX4L148_9CREN</name>
<dbReference type="InterPro" id="IPR036291">
    <property type="entry name" value="NAD(P)-bd_dom_sf"/>
</dbReference>
<dbReference type="GO" id="GO:0016491">
    <property type="term" value="F:oxidoreductase activity"/>
    <property type="evidence" value="ECO:0007669"/>
    <property type="project" value="UniProtKB-KW"/>
</dbReference>
<keyword evidence="5" id="KW-1185">Reference proteome</keyword>
<protein>
    <submittedName>
        <fullName evidence="4">SDR family oxidoreductase</fullName>
        <ecNumber evidence="4">1.-.-.-</ecNumber>
    </submittedName>
</protein>
<dbReference type="CDD" id="cd05233">
    <property type="entry name" value="SDR_c"/>
    <property type="match status" value="1"/>
</dbReference>
<dbReference type="GO" id="GO:0016020">
    <property type="term" value="C:membrane"/>
    <property type="evidence" value="ECO:0007669"/>
    <property type="project" value="TreeGrafter"/>
</dbReference>
<dbReference type="Proteomes" id="UP001432202">
    <property type="component" value="Chromosome"/>
</dbReference>
<dbReference type="EC" id="1.-.-.-" evidence="4"/>
<dbReference type="RefSeq" id="WP_338601848.1">
    <property type="nucleotide sequence ID" value="NZ_CP146016.1"/>
</dbReference>
<dbReference type="AlphaFoldDB" id="A0AAX4L148"/>
<dbReference type="SUPFAM" id="SSF51735">
    <property type="entry name" value="NAD(P)-binding Rossmann-fold domains"/>
    <property type="match status" value="1"/>
</dbReference>
<evidence type="ECO:0000256" key="1">
    <source>
        <dbReference type="ARBA" id="ARBA00006484"/>
    </source>
</evidence>
<proteinExistence type="inferred from homology"/>
<dbReference type="GeneID" id="89335293"/>
<reference evidence="4 5" key="1">
    <citation type="submission" date="2024-02" db="EMBL/GenBank/DDBJ databases">
        <title>STSV induces naive adaptation in Sulfolobus.</title>
        <authorList>
            <person name="Xiang X."/>
            <person name="Song M."/>
        </authorList>
    </citation>
    <scope>NUCLEOTIDE SEQUENCE [LARGE SCALE GENOMIC DNA]</scope>
    <source>
        <strain evidence="4 5">RT2</strain>
    </source>
</reference>
<dbReference type="PANTHER" id="PTHR44196:SF1">
    <property type="entry name" value="DEHYDROGENASE_REDUCTASE SDR FAMILY MEMBER 7B"/>
    <property type="match status" value="1"/>
</dbReference>
<dbReference type="PANTHER" id="PTHR44196">
    <property type="entry name" value="DEHYDROGENASE/REDUCTASE SDR FAMILY MEMBER 7B"/>
    <property type="match status" value="1"/>
</dbReference>
<dbReference type="Pfam" id="PF00106">
    <property type="entry name" value="adh_short"/>
    <property type="match status" value="1"/>
</dbReference>
<dbReference type="Gene3D" id="3.40.50.720">
    <property type="entry name" value="NAD(P)-binding Rossmann-like Domain"/>
    <property type="match status" value="1"/>
</dbReference>
<dbReference type="PRINTS" id="PR00081">
    <property type="entry name" value="GDHRDH"/>
</dbReference>
<dbReference type="EMBL" id="CP146016">
    <property type="protein sequence ID" value="WWQ60679.1"/>
    <property type="molecule type" value="Genomic_DNA"/>
</dbReference>
<sequence length="247" mass="27570">MSEIAIVTGASKGIGRAVAKILKANNYTVISISRSRADIGDLIYEADVSDKSTVFKIVNEVLEKYGRIDVLVNNAGFGVYGSFLETDLDEEEYMIRTNFLAPIYFMKAVLPHMVSRRKGNIINIISEAAYVSTPKLIVYSGTKAGLASVTNGLWAEMKKYNIRVSGIYPGPVRTNFTSHPSFKRSNSDPFSKYAVEPEEVANAVLKAIRTGKREIYVPSKLKLDPYFLKLANLFQNFTYDLISKYFS</sequence>
<evidence type="ECO:0000313" key="5">
    <source>
        <dbReference type="Proteomes" id="UP001432202"/>
    </source>
</evidence>